<name>A0A124C4D7_STRSC</name>
<keyword evidence="2" id="KW-0812">Transmembrane</keyword>
<feature type="compositionally biased region" description="Basic and acidic residues" evidence="1">
    <location>
        <begin position="250"/>
        <end position="266"/>
    </location>
</feature>
<dbReference type="NCBIfam" id="NF038065">
    <property type="entry name" value="Pr6Pr"/>
    <property type="match status" value="1"/>
</dbReference>
<protein>
    <recommendedName>
        <fullName evidence="5">Integral membrane regulator</fullName>
    </recommendedName>
</protein>
<reference evidence="4" key="1">
    <citation type="submission" date="2015-11" db="EMBL/GenBank/DDBJ databases">
        <authorList>
            <consortium name="Cross-ministerial Strategic Innovation Promotion Program (SIP) consortium"/>
            <person name="Tomihama T."/>
            <person name="Ikenaga M."/>
            <person name="Sakai M."/>
            <person name="Okubo T."/>
            <person name="Ikeda S."/>
        </authorList>
    </citation>
    <scope>NUCLEOTIDE SEQUENCE [LARGE SCALE GENOMIC DNA]</scope>
    <source>
        <strain evidence="4">S58</strain>
    </source>
</reference>
<accession>A0A124C4D7</accession>
<dbReference type="RefSeq" id="WP_059081652.1">
    <property type="nucleotide sequence ID" value="NZ_BCMM01000021.1"/>
</dbReference>
<feature type="transmembrane region" description="Helical" evidence="2">
    <location>
        <begin position="177"/>
        <end position="197"/>
    </location>
</feature>
<dbReference type="Proteomes" id="UP000067448">
    <property type="component" value="Unassembled WGS sequence"/>
</dbReference>
<organism evidence="3 4">
    <name type="scientific">Streptomyces scabiei</name>
    <dbReference type="NCBI Taxonomy" id="1930"/>
    <lineage>
        <taxon>Bacteria</taxon>
        <taxon>Bacillati</taxon>
        <taxon>Actinomycetota</taxon>
        <taxon>Actinomycetes</taxon>
        <taxon>Kitasatosporales</taxon>
        <taxon>Streptomycetaceae</taxon>
        <taxon>Streptomyces</taxon>
    </lineage>
</organism>
<feature type="transmembrane region" description="Helical" evidence="2">
    <location>
        <begin position="45"/>
        <end position="65"/>
    </location>
</feature>
<proteinExistence type="predicted"/>
<evidence type="ECO:0008006" key="5">
    <source>
        <dbReference type="Google" id="ProtNLM"/>
    </source>
</evidence>
<reference evidence="4" key="3">
    <citation type="submission" date="2016-02" db="EMBL/GenBank/DDBJ databases">
        <title>Draft genome of pathogenic Streptomyces sp. in Japan.</title>
        <authorList>
            <person name="Tomihama T."/>
            <person name="Ikenaga M."/>
            <person name="Sakai M."/>
            <person name="Okubo T."/>
            <person name="Ikeda S."/>
        </authorList>
    </citation>
    <scope>NUCLEOTIDE SEQUENCE [LARGE SCALE GENOMIC DNA]</scope>
    <source>
        <strain evidence="4">S58</strain>
    </source>
</reference>
<keyword evidence="2" id="KW-0472">Membrane</keyword>
<sequence>MTAPIPRDIPDLPAISGIPAPVTSVVPATAVVAPTRRAPAAAYRALVALAAAAAVVIEMVLGSPLRAFSHFAVQSTALVALVFAASARGAWLARRPLPSWMTLGTVLYAVITALVHHLVLTRDATPFSMTMTSTGAPAAPTGWLAWTDAAFHTAIPLAVVVDWLLLTRPAPPRLSHATAWLLYPLGFLAFTLGRAALVTPDWPAPYLYPFLDVDRHGYKSVLGNALLLGLAFYALALLLVVVDHLRPDPVHPRRGRPDRPDRRPENRISPPATGGLK</sequence>
<comment type="caution">
    <text evidence="3">The sequence shown here is derived from an EMBL/GenBank/DDBJ whole genome shotgun (WGS) entry which is preliminary data.</text>
</comment>
<reference evidence="3 4" key="2">
    <citation type="journal article" date="2016" name="Genome Announc.">
        <title>Draft Genome Sequences of Streptomyces scabiei S58, Streptomyces turgidiscabies T45, and Streptomyces acidiscabies a10, the Pathogens of Potato Common Scab, Isolated in Japan.</title>
        <authorList>
            <person name="Tomihama T."/>
            <person name="Nishi Y."/>
            <person name="Sakai M."/>
            <person name="Ikenaga M."/>
            <person name="Okubo T."/>
            <person name="Ikeda S."/>
        </authorList>
    </citation>
    <scope>NUCLEOTIDE SEQUENCE [LARGE SCALE GENOMIC DNA]</scope>
    <source>
        <strain evidence="3 4">S58</strain>
    </source>
</reference>
<dbReference type="EMBL" id="BCMM01000021">
    <property type="protein sequence ID" value="GAQ64113.1"/>
    <property type="molecule type" value="Genomic_DNA"/>
</dbReference>
<feature type="transmembrane region" description="Helical" evidence="2">
    <location>
        <begin position="217"/>
        <end position="242"/>
    </location>
</feature>
<evidence type="ECO:0000313" key="4">
    <source>
        <dbReference type="Proteomes" id="UP000067448"/>
    </source>
</evidence>
<gene>
    <name evidence="3" type="ORF">SsS58_04504</name>
</gene>
<dbReference type="AlphaFoldDB" id="A0A124C4D7"/>
<dbReference type="InterPro" id="IPR049713">
    <property type="entry name" value="Pr6Pr-like"/>
</dbReference>
<evidence type="ECO:0000313" key="3">
    <source>
        <dbReference type="EMBL" id="GAQ64113.1"/>
    </source>
</evidence>
<feature type="transmembrane region" description="Helical" evidence="2">
    <location>
        <begin position="143"/>
        <end position="165"/>
    </location>
</feature>
<feature type="transmembrane region" description="Helical" evidence="2">
    <location>
        <begin position="12"/>
        <end position="33"/>
    </location>
</feature>
<feature type="transmembrane region" description="Helical" evidence="2">
    <location>
        <begin position="71"/>
        <end position="93"/>
    </location>
</feature>
<evidence type="ECO:0000256" key="1">
    <source>
        <dbReference type="SAM" id="MobiDB-lite"/>
    </source>
</evidence>
<feature type="transmembrane region" description="Helical" evidence="2">
    <location>
        <begin position="100"/>
        <end position="119"/>
    </location>
</feature>
<feature type="region of interest" description="Disordered" evidence="1">
    <location>
        <begin position="250"/>
        <end position="277"/>
    </location>
</feature>
<keyword evidence="2" id="KW-1133">Transmembrane helix</keyword>
<dbReference type="OrthoDB" id="9809977at2"/>
<evidence type="ECO:0000256" key="2">
    <source>
        <dbReference type="SAM" id="Phobius"/>
    </source>
</evidence>